<comment type="caution">
    <text evidence="1">The sequence shown here is derived from an EMBL/GenBank/DDBJ whole genome shotgun (WGS) entry which is preliminary data.</text>
</comment>
<evidence type="ECO:0000313" key="1">
    <source>
        <dbReference type="EMBL" id="GBP28436.1"/>
    </source>
</evidence>
<protein>
    <submittedName>
        <fullName evidence="1">Uncharacterized protein</fullName>
    </submittedName>
</protein>
<keyword evidence="2" id="KW-1185">Reference proteome</keyword>
<sequence length="495" mass="56764">MTLSDIYTSAAPRFLLAQLDRALVRSRAYLGSLFRDRRIHIRDDFCSRLPSRFLRHTIDAIRTPSTVVRNLDQVVSSPYERSTHTATFGLRSPLQNLYFSVDNGSSNHVACPLTLKFPDPVINVGQSDFSADFLVTRFISIKPELGFFHRIILYVKYVVILHPHTRRYLAIASSPNFKRLNNKEYFGQLQHSLFSSRGACAARGWRAEGHFGANCYGAVLVYRDGRSPSKNMSSFAKPLGKRFAGGRRWRRFCATRERLWPSPVIESCTRNYARPLQCSASVMARGFDAEFRESIDSGFSRSTGPFTHNPKKILARPHVRARSGDRSRGTLRRSTYPLASLRLNEQENDKKVDCHHRYIDTRNPMRVTSVFLASCEEIEYLMGADRDNGGGEGIAGHRNSHALHESCKAPQTQVFRINFNLTPQCTPEKKGLDRQRDSEMLLKNSFFLLRWRSLKIFSMVAELESDRYNIKGPPPCRRRARATCELFTFDQRFMR</sequence>
<accession>A0A4C1UR29</accession>
<organism evidence="1 2">
    <name type="scientific">Eumeta variegata</name>
    <name type="common">Bagworm moth</name>
    <name type="synonym">Eumeta japonica</name>
    <dbReference type="NCBI Taxonomy" id="151549"/>
    <lineage>
        <taxon>Eukaryota</taxon>
        <taxon>Metazoa</taxon>
        <taxon>Ecdysozoa</taxon>
        <taxon>Arthropoda</taxon>
        <taxon>Hexapoda</taxon>
        <taxon>Insecta</taxon>
        <taxon>Pterygota</taxon>
        <taxon>Neoptera</taxon>
        <taxon>Endopterygota</taxon>
        <taxon>Lepidoptera</taxon>
        <taxon>Glossata</taxon>
        <taxon>Ditrysia</taxon>
        <taxon>Tineoidea</taxon>
        <taxon>Psychidae</taxon>
        <taxon>Oiketicinae</taxon>
        <taxon>Eumeta</taxon>
    </lineage>
</organism>
<name>A0A4C1UR29_EUMVA</name>
<proteinExistence type="predicted"/>
<dbReference type="EMBL" id="BGZK01000207">
    <property type="protein sequence ID" value="GBP28436.1"/>
    <property type="molecule type" value="Genomic_DNA"/>
</dbReference>
<evidence type="ECO:0000313" key="2">
    <source>
        <dbReference type="Proteomes" id="UP000299102"/>
    </source>
</evidence>
<dbReference type="AlphaFoldDB" id="A0A4C1UR29"/>
<reference evidence="1 2" key="1">
    <citation type="journal article" date="2019" name="Commun. Biol.">
        <title>The bagworm genome reveals a unique fibroin gene that provides high tensile strength.</title>
        <authorList>
            <person name="Kono N."/>
            <person name="Nakamura H."/>
            <person name="Ohtoshi R."/>
            <person name="Tomita M."/>
            <person name="Numata K."/>
            <person name="Arakawa K."/>
        </authorList>
    </citation>
    <scope>NUCLEOTIDE SEQUENCE [LARGE SCALE GENOMIC DNA]</scope>
</reference>
<gene>
    <name evidence="1" type="ORF">EVAR_93382_1</name>
</gene>
<dbReference type="Proteomes" id="UP000299102">
    <property type="component" value="Unassembled WGS sequence"/>
</dbReference>